<dbReference type="InterPro" id="IPR036457">
    <property type="entry name" value="PPM-type-like_dom_sf"/>
</dbReference>
<feature type="domain" description="PPM-type phosphatase" evidence="1">
    <location>
        <begin position="53"/>
        <end position="308"/>
    </location>
</feature>
<dbReference type="InterPro" id="IPR015655">
    <property type="entry name" value="PP2C"/>
</dbReference>
<dbReference type="CDD" id="cd00143">
    <property type="entry name" value="PP2Cc"/>
    <property type="match status" value="1"/>
</dbReference>
<comment type="caution">
    <text evidence="2">The sequence shown here is derived from an EMBL/GenBank/DDBJ whole genome shotgun (WGS) entry which is preliminary data.</text>
</comment>
<evidence type="ECO:0000313" key="3">
    <source>
        <dbReference type="Proteomes" id="UP000747399"/>
    </source>
</evidence>
<reference evidence="2" key="1">
    <citation type="journal article" date="2021" name="Proc. Natl. Acad. Sci. U.S.A.">
        <title>Three genomes in the algal genus Volvox reveal the fate of a haploid sex-determining region after a transition to homothallism.</title>
        <authorList>
            <person name="Yamamoto K."/>
            <person name="Hamaji T."/>
            <person name="Kawai-Toyooka H."/>
            <person name="Matsuzaki R."/>
            <person name="Takahashi F."/>
            <person name="Nishimura Y."/>
            <person name="Kawachi M."/>
            <person name="Noguchi H."/>
            <person name="Minakuchi Y."/>
            <person name="Umen J.G."/>
            <person name="Toyoda A."/>
            <person name="Nozaki H."/>
        </authorList>
    </citation>
    <scope>NUCLEOTIDE SEQUENCE</scope>
    <source>
        <strain evidence="2">NIES-3780</strain>
    </source>
</reference>
<keyword evidence="3" id="KW-1185">Reference proteome</keyword>
<dbReference type="Proteomes" id="UP000747399">
    <property type="component" value="Unassembled WGS sequence"/>
</dbReference>
<dbReference type="GO" id="GO:0004722">
    <property type="term" value="F:protein serine/threonine phosphatase activity"/>
    <property type="evidence" value="ECO:0007669"/>
    <property type="project" value="InterPro"/>
</dbReference>
<dbReference type="SMART" id="SM00332">
    <property type="entry name" value="PP2Cc"/>
    <property type="match status" value="1"/>
</dbReference>
<dbReference type="Pfam" id="PF00481">
    <property type="entry name" value="PP2C"/>
    <property type="match status" value="1"/>
</dbReference>
<name>A0A8J4B2S6_9CHLO</name>
<evidence type="ECO:0000259" key="1">
    <source>
        <dbReference type="PROSITE" id="PS51746"/>
    </source>
</evidence>
<dbReference type="PANTHER" id="PTHR47992">
    <property type="entry name" value="PROTEIN PHOSPHATASE"/>
    <property type="match status" value="1"/>
</dbReference>
<organism evidence="2 3">
    <name type="scientific">Volvox africanus</name>
    <dbReference type="NCBI Taxonomy" id="51714"/>
    <lineage>
        <taxon>Eukaryota</taxon>
        <taxon>Viridiplantae</taxon>
        <taxon>Chlorophyta</taxon>
        <taxon>core chlorophytes</taxon>
        <taxon>Chlorophyceae</taxon>
        <taxon>CS clade</taxon>
        <taxon>Chlamydomonadales</taxon>
        <taxon>Volvocaceae</taxon>
        <taxon>Volvox</taxon>
    </lineage>
</organism>
<sequence>MRAQCVAGLLPIEENSTLRNDIVDVPVMIPAPHSCHSTASRVVKGEDVLYIHPLAIATQPQSMLYMVCDGHSGSEAANYVAANFVRILNTNLPAKVPSMASPKDVETFAALIRQAIVETFVRLDNDWIAVGHMSGTTVTATIVIGYLLTVANLGDSSAVLDTGCSILELTGSHRIQSNPDEQTRLRAAGCTLAPLGFHLQGPARQGELGVGPLRLWPGGLCVSRSVGDLDAGAEVVPLPHIRQVMLPHAGARVIICSDGVWDLMSLSKAVKLCRFKAAPAATATLMAAVSRDLRLLSQDDASIIVLDLLPSENTSWPTVALKTNPKPEKSGGLFACFRPELDEPDSRDLHTSAPGHLAFLADLDSLRVYPEMRAALQRSQLQHLATVLNNAAGVGGKPPFDFTMHGANKVALYRGYMSGENSISNGGGMQRMNSSTAVADVASEGANMSNHSMASMDQSGGLKGVGISMGMGMGMGMGVPTAYSAGGDSDYESPVVAFSNSSVNGNRLPPTLPLVS</sequence>
<accession>A0A8J4B2S6</accession>
<protein>
    <recommendedName>
        <fullName evidence="1">PPM-type phosphatase domain-containing protein</fullName>
    </recommendedName>
</protein>
<dbReference type="SUPFAM" id="SSF81606">
    <property type="entry name" value="PP2C-like"/>
    <property type="match status" value="1"/>
</dbReference>
<dbReference type="PROSITE" id="PS51746">
    <property type="entry name" value="PPM_2"/>
    <property type="match status" value="1"/>
</dbReference>
<evidence type="ECO:0000313" key="2">
    <source>
        <dbReference type="EMBL" id="GIL52955.1"/>
    </source>
</evidence>
<gene>
    <name evidence="2" type="ORF">Vafri_8690</name>
</gene>
<dbReference type="InterPro" id="IPR001932">
    <property type="entry name" value="PPM-type_phosphatase-like_dom"/>
</dbReference>
<dbReference type="EMBL" id="BNCO01000014">
    <property type="protein sequence ID" value="GIL52955.1"/>
    <property type="molecule type" value="Genomic_DNA"/>
</dbReference>
<dbReference type="Gene3D" id="3.60.40.10">
    <property type="entry name" value="PPM-type phosphatase domain"/>
    <property type="match status" value="1"/>
</dbReference>
<dbReference type="AlphaFoldDB" id="A0A8J4B2S6"/>
<proteinExistence type="predicted"/>